<dbReference type="InterPro" id="IPR046527">
    <property type="entry name" value="PIR2-like_helical"/>
</dbReference>
<dbReference type="EMBL" id="CM035421">
    <property type="protein sequence ID" value="KAH7388516.1"/>
    <property type="molecule type" value="Genomic_DNA"/>
</dbReference>
<dbReference type="SUPFAM" id="SSF57850">
    <property type="entry name" value="RING/U-box"/>
    <property type="match status" value="1"/>
</dbReference>
<feature type="compositionally biased region" description="Polar residues" evidence="2">
    <location>
        <begin position="305"/>
        <end position="321"/>
    </location>
</feature>
<sequence length="949" mass="106141">MRAGFLNAQSPSVASSASASVLLEKCIRNKRKFRTEHVQTSSSTSIQVYDCVHEDGEQCTNWTCRSSCSSAAEELVSCVREGSACFNNVDYGMRQTHESHPYEATKMPSSATYSVITTGICHGYCKEDGEHPDLQEPDWDNNSESQLKYILICMLDALYMDAIAKIVSFGYSQEVAMDAVLKNGKWNGKDALTSVVENSLSWLQNGEPRQGILDFTNLKDMENHVLTEMICLLRKVCPFLSKGDAMWCLLVCDMNLLVALAMDDGVTPSTSKEFQANNSLPPELKASPGATNQNPMNGAVPLPQRTPSFSQADVQVSSGTTCRGPLGGLENISSESRSAFSTPSFSSTPSGKVAVANRHTNGRKASSMHKNVQSPSIHYSNRNLNQEIKSSGVRYLNQEMKSQVFNAAKVHKPITTKAEMPEQQRSGSGTCCCSNHINNMNNVTFSATSHIKDKMNFNDMNAVLKKEKQILKILRNHCYAHTLRHTTGSNLGEQENYSDSYSSLIGLKCMDGCVAEVESKGKDFQTACNVGTYQVGCADDKEINVLAHEVELCLTTTPGDSSGISSNLAAGSCKAIPTSSKSYDTVSSDQILQWTWADGEQRKAEILLQLIDRIKHLESQLQEWSEWAQQKVMQAAQRLRKDSAELKALRLERDECDRLRKEKQSLEENTVKKLSEVENALRKALSQVDRANTTAHRLETENAEVRGEMEVAKLTAAEYTSACQEMEKRENRAVKDPQAWEKQKMRLQSDLADQKRKLTGVLQQLTQAKELHHQAEVKWRHEKDAKEEALALLDFEKRTKEEVQLGLRQQEEAFHRKAQVETQCQHEEVQRLQSEISRLRLSLGFQPTLLWLHSKSDLKQSCSIDTYKQINSQLSAEIMSLKDSKKEFHRNHACVFCTGGKLCIVFLPCAHQVICIQCNELHLKKGLKDCPSCRTPIQERIRVYGVDST</sequence>
<feature type="coiled-coil region" evidence="1">
    <location>
        <begin position="632"/>
        <end position="729"/>
    </location>
</feature>
<dbReference type="Proteomes" id="UP000825935">
    <property type="component" value="Chromosome 16"/>
</dbReference>
<evidence type="ECO:0000313" key="4">
    <source>
        <dbReference type="EMBL" id="KAH7388515.1"/>
    </source>
</evidence>
<dbReference type="Gene3D" id="3.30.40.10">
    <property type="entry name" value="Zinc/RING finger domain, C3HC4 (zinc finger)"/>
    <property type="match status" value="1"/>
</dbReference>
<proteinExistence type="predicted"/>
<protein>
    <recommendedName>
        <fullName evidence="3">PIR2-like helical domain-containing protein</fullName>
    </recommendedName>
</protein>
<evidence type="ECO:0000313" key="5">
    <source>
        <dbReference type="Proteomes" id="UP000825935"/>
    </source>
</evidence>
<dbReference type="OMA" id="MNILACA"/>
<evidence type="ECO:0000256" key="2">
    <source>
        <dbReference type="SAM" id="MobiDB-lite"/>
    </source>
</evidence>
<evidence type="ECO:0000256" key="1">
    <source>
        <dbReference type="SAM" id="Coils"/>
    </source>
</evidence>
<gene>
    <name evidence="4" type="ORF">KP509_16G079400</name>
</gene>
<dbReference type="AlphaFoldDB" id="A0A8T2T4G3"/>
<dbReference type="InterPro" id="IPR046934">
    <property type="entry name" value="PIR2-like"/>
</dbReference>
<accession>A0A8T2T4G3</accession>
<reference evidence="4" key="1">
    <citation type="submission" date="2021-08" db="EMBL/GenBank/DDBJ databases">
        <title>WGS assembly of Ceratopteris richardii.</title>
        <authorList>
            <person name="Marchant D.B."/>
            <person name="Chen G."/>
            <person name="Jenkins J."/>
            <person name="Shu S."/>
            <person name="Leebens-Mack J."/>
            <person name="Grimwood J."/>
            <person name="Schmutz J."/>
            <person name="Soltis P."/>
            <person name="Soltis D."/>
            <person name="Chen Z.-H."/>
        </authorList>
    </citation>
    <scope>NUCLEOTIDE SEQUENCE</scope>
    <source>
        <strain evidence="4">Whitten #5841</strain>
        <tissue evidence="4">Leaf</tissue>
    </source>
</reference>
<dbReference type="PANTHER" id="PTHR46405:SF3">
    <property type="entry name" value="RING_U-BOX SUPERFAMILY PROTEIN"/>
    <property type="match status" value="1"/>
</dbReference>
<dbReference type="Pfam" id="PF20235">
    <property type="entry name" value="PIR2-like_helical"/>
    <property type="match status" value="1"/>
</dbReference>
<dbReference type="InterPro" id="IPR013083">
    <property type="entry name" value="Znf_RING/FYVE/PHD"/>
</dbReference>
<feature type="compositionally biased region" description="Low complexity" evidence="2">
    <location>
        <begin position="333"/>
        <end position="350"/>
    </location>
</feature>
<dbReference type="EMBL" id="CM035421">
    <property type="protein sequence ID" value="KAH7388515.1"/>
    <property type="molecule type" value="Genomic_DNA"/>
</dbReference>
<dbReference type="Pfam" id="PF13920">
    <property type="entry name" value="zf-C3HC4_3"/>
    <property type="match status" value="1"/>
</dbReference>
<dbReference type="OrthoDB" id="774873at2759"/>
<feature type="region of interest" description="Disordered" evidence="2">
    <location>
        <begin position="268"/>
        <end position="353"/>
    </location>
</feature>
<dbReference type="PANTHER" id="PTHR46405">
    <property type="entry name" value="OS05G0141500 PROTEIN"/>
    <property type="match status" value="1"/>
</dbReference>
<evidence type="ECO:0000259" key="3">
    <source>
        <dbReference type="Pfam" id="PF20235"/>
    </source>
</evidence>
<keyword evidence="5" id="KW-1185">Reference proteome</keyword>
<keyword evidence="1" id="KW-0175">Coiled coil</keyword>
<comment type="caution">
    <text evidence="4">The sequence shown here is derived from an EMBL/GenBank/DDBJ whole genome shotgun (WGS) entry which is preliminary data.</text>
</comment>
<name>A0A8T2T4G3_CERRI</name>
<organism evidence="4 5">
    <name type="scientific">Ceratopteris richardii</name>
    <name type="common">Triangle waterfern</name>
    <dbReference type="NCBI Taxonomy" id="49495"/>
    <lineage>
        <taxon>Eukaryota</taxon>
        <taxon>Viridiplantae</taxon>
        <taxon>Streptophyta</taxon>
        <taxon>Embryophyta</taxon>
        <taxon>Tracheophyta</taxon>
        <taxon>Polypodiopsida</taxon>
        <taxon>Polypodiidae</taxon>
        <taxon>Polypodiales</taxon>
        <taxon>Pteridineae</taxon>
        <taxon>Pteridaceae</taxon>
        <taxon>Parkerioideae</taxon>
        <taxon>Ceratopteris</taxon>
    </lineage>
</organism>
<feature type="domain" description="PIR2-like helical" evidence="3">
    <location>
        <begin position="154"/>
        <end position="263"/>
    </location>
</feature>
<dbReference type="CDD" id="cd23128">
    <property type="entry name" value="RING-HC_MIP1-like"/>
    <property type="match status" value="1"/>
</dbReference>
<feature type="compositionally biased region" description="Polar residues" evidence="2">
    <location>
        <begin position="268"/>
        <end position="280"/>
    </location>
</feature>